<keyword evidence="1" id="KW-0812">Transmembrane</keyword>
<dbReference type="HOGENOM" id="CLU_376753_0_0_6"/>
<protein>
    <recommendedName>
        <fullName evidence="3">FHA domain-containing protein</fullName>
    </recommendedName>
</protein>
<reference evidence="4 5" key="1">
    <citation type="journal article" date="2011" name="J. Bacteriol.">
        <title>Complete genome sequence of seawater bacterium Glaciecola nitratireducens FR1064T.</title>
        <authorList>
            <person name="Bian F."/>
            <person name="Qin Q.L."/>
            <person name="Xie B.B."/>
            <person name="Shu Y.L."/>
            <person name="Zhang X.Y."/>
            <person name="Yu Y."/>
            <person name="Chen B."/>
            <person name="Chen X.L."/>
            <person name="Zhou B.C."/>
            <person name="Zhang Y.Z."/>
        </authorList>
    </citation>
    <scope>NUCLEOTIDE SEQUENCE [LARGE SCALE GENOMIC DNA]</scope>
    <source>
        <strain evidence="5">JCM 12485 / KCTC 12276 / FR1064</strain>
    </source>
</reference>
<evidence type="ECO:0000313" key="4">
    <source>
        <dbReference type="EMBL" id="AEP29632.1"/>
    </source>
</evidence>
<keyword evidence="5" id="KW-1185">Reference proteome</keyword>
<keyword evidence="1" id="KW-1133">Transmembrane helix</keyword>
<evidence type="ECO:0000256" key="2">
    <source>
        <dbReference type="SAM" id="SignalP"/>
    </source>
</evidence>
<feature type="signal peptide" evidence="2">
    <location>
        <begin position="1"/>
        <end position="21"/>
    </location>
</feature>
<dbReference type="AlphaFoldDB" id="G4QGJ5"/>
<proteinExistence type="predicted"/>
<evidence type="ECO:0000313" key="5">
    <source>
        <dbReference type="Proteomes" id="UP000009282"/>
    </source>
</evidence>
<dbReference type="Pfam" id="PF00498">
    <property type="entry name" value="FHA"/>
    <property type="match status" value="1"/>
</dbReference>
<dbReference type="KEGG" id="gni:GNIT_1514"/>
<name>G4QGJ5_GLANF</name>
<dbReference type="EMBL" id="CP003060">
    <property type="protein sequence ID" value="AEP29632.1"/>
    <property type="molecule type" value="Genomic_DNA"/>
</dbReference>
<dbReference type="Gene3D" id="2.60.200.20">
    <property type="match status" value="1"/>
</dbReference>
<feature type="transmembrane region" description="Helical" evidence="1">
    <location>
        <begin position="287"/>
        <end position="309"/>
    </location>
</feature>
<dbReference type="STRING" id="1085623.GNIT_1514"/>
<accession>G4QGJ5</accession>
<gene>
    <name evidence="4" type="ordered locus">GNIT_1514</name>
</gene>
<keyword evidence="1" id="KW-0472">Membrane</keyword>
<evidence type="ECO:0000256" key="1">
    <source>
        <dbReference type="SAM" id="Phobius"/>
    </source>
</evidence>
<dbReference type="InterPro" id="IPR008984">
    <property type="entry name" value="SMAD_FHA_dom_sf"/>
</dbReference>
<evidence type="ECO:0000259" key="3">
    <source>
        <dbReference type="PROSITE" id="PS50006"/>
    </source>
</evidence>
<organism evidence="4 5">
    <name type="scientific">Glaciecola nitratireducens (strain JCM 12485 / KCTC 12276 / FR1064)</name>
    <dbReference type="NCBI Taxonomy" id="1085623"/>
    <lineage>
        <taxon>Bacteria</taxon>
        <taxon>Pseudomonadati</taxon>
        <taxon>Pseudomonadota</taxon>
        <taxon>Gammaproteobacteria</taxon>
        <taxon>Alteromonadales</taxon>
        <taxon>Alteromonadaceae</taxon>
        <taxon>Brumicola</taxon>
    </lineage>
</organism>
<sequence length="736" mass="83563">MNKAVFLFFFALGIFSAKVSAENWRVIVMPDSNTTISADSRDIIIDAFNRQFTGANIDIISADTTLENCVEALCGYASLTELLSVIEDRQFKVNLLVLFEVQYQNRGDKHRITLEVRAIDTVSTAVSFTHVAATPFYNEGEASTAGANQTESAYSIHLQKLSELADRNAQQLASQIANIKKRYVYKLRLMQFTPEEIDVISGMALSLTDGVKARLLEEKTTLHFLNLFMPSKDITFELSTFIAPSVFREQISRLFQRMKVDVSSKYIPQENLFESTRSVSAYSIPLFVVWSVFLLLFIALSLVAFWSWVQFKLNVYESTNQSAKWLRLIHIIRLIPLPFLCRDKWLQQVGYWEKRVRQGDIWFDNAQQLLQNHEIESANVFVKKSLEDNASNLAAQALEAAIAEQLSKHHLIEDERQQFKGFVSKSIELAQSGKLFAALEMAYIALELCESHATLNRPLIDLQIDSTKNLIKRISAHKALKCSGLIMSSPSQRIQINCSDVMRIGRSEPRDQSVVNLDITLPQDTLSRVHQSIVIVRQANGFTAEDIGTTNGMWLQYRPCEKHKEYILAEIDQIHLSPPDELGTIGFQVSCLESNQSIALCLCQNAILPAVNLSSSKSFINPSEYADHCWYLSKERFYLVFTLGKYVWYCESEWRKSQVQHEADDHFDEVLSVDLKGEVWLHLSSRLYDVKINNTRIVGPVPLPLESQLSVNGFLIDITLKPELDNGKAVVEMPND</sequence>
<dbReference type="PROSITE" id="PS50006">
    <property type="entry name" value="FHA_DOMAIN"/>
    <property type="match status" value="1"/>
</dbReference>
<keyword evidence="2" id="KW-0732">Signal</keyword>
<dbReference type="SUPFAM" id="SSF49879">
    <property type="entry name" value="SMAD/FHA domain"/>
    <property type="match status" value="1"/>
</dbReference>
<dbReference type="InterPro" id="IPR000253">
    <property type="entry name" value="FHA_dom"/>
</dbReference>
<dbReference type="RefSeq" id="WP_014108506.1">
    <property type="nucleotide sequence ID" value="NC_016041.1"/>
</dbReference>
<dbReference type="Proteomes" id="UP000009282">
    <property type="component" value="Chromosome"/>
</dbReference>
<feature type="domain" description="FHA" evidence="3">
    <location>
        <begin position="502"/>
        <end position="560"/>
    </location>
</feature>
<feature type="chain" id="PRO_5003467526" description="FHA domain-containing protein" evidence="2">
    <location>
        <begin position="22"/>
        <end position="736"/>
    </location>
</feature>